<evidence type="ECO:0000313" key="14">
    <source>
        <dbReference type="Proteomes" id="UP000242972"/>
    </source>
</evidence>
<evidence type="ECO:0000256" key="9">
    <source>
        <dbReference type="ARBA" id="ARBA00023277"/>
    </source>
</evidence>
<evidence type="ECO:0000256" key="8">
    <source>
        <dbReference type="ARBA" id="ARBA00023056"/>
    </source>
</evidence>
<dbReference type="FunFam" id="3.20.20.80:FF:000003">
    <property type="entry name" value="1,4-alpha-glucan branching enzyme GlgB"/>
    <property type="match status" value="1"/>
</dbReference>
<dbReference type="Gene3D" id="2.60.40.10">
    <property type="entry name" value="Immunoglobulins"/>
    <property type="match status" value="1"/>
</dbReference>
<protein>
    <recommendedName>
        <fullName evidence="10">1,4-alpha-glucan branching enzyme GlgB</fullName>
        <ecNumber evidence="10">2.4.1.18</ecNumber>
    </recommendedName>
    <alternativeName>
        <fullName evidence="10">1,4-alpha-D-glucan:1,4-alpha-D-glucan 6-glucosyl-transferase</fullName>
    </alternativeName>
    <alternativeName>
        <fullName evidence="10">Alpha-(1-&gt;4)-glucan branching enzyme</fullName>
    </alternativeName>
    <alternativeName>
        <fullName evidence="10">Glycogen branching enzyme</fullName>
        <shortName evidence="10">BE</shortName>
    </alternativeName>
</protein>
<evidence type="ECO:0000256" key="5">
    <source>
        <dbReference type="ARBA" id="ARBA00022600"/>
    </source>
</evidence>
<dbReference type="GO" id="GO:0043169">
    <property type="term" value="F:cation binding"/>
    <property type="evidence" value="ECO:0007669"/>
    <property type="project" value="InterPro"/>
</dbReference>
<dbReference type="Pfam" id="PF02806">
    <property type="entry name" value="Alpha-amylase_C"/>
    <property type="match status" value="1"/>
</dbReference>
<comment type="function">
    <text evidence="2 10">Catalyzes the formation of the alpha-1,6-glucosidic linkages in glycogen by scission of a 1,4-alpha-linked oligosaccharide from growing alpha-1,4-glucan chains and the subsequent attachment of the oligosaccharide to the alpha-1,6 position.</text>
</comment>
<dbReference type="AlphaFoldDB" id="A0A2T2XA36"/>
<dbReference type="SUPFAM" id="SSF51445">
    <property type="entry name" value="(Trans)glycosidases"/>
    <property type="match status" value="1"/>
</dbReference>
<evidence type="ECO:0000256" key="1">
    <source>
        <dbReference type="ARBA" id="ARBA00000826"/>
    </source>
</evidence>
<dbReference type="FunFam" id="2.60.40.1180:FF:000002">
    <property type="entry name" value="1,4-alpha-glucan branching enzyme GlgB"/>
    <property type="match status" value="1"/>
</dbReference>
<dbReference type="Gene3D" id="3.20.20.80">
    <property type="entry name" value="Glycosidases"/>
    <property type="match status" value="1"/>
</dbReference>
<evidence type="ECO:0000256" key="7">
    <source>
        <dbReference type="ARBA" id="ARBA00022679"/>
    </source>
</evidence>
<comment type="similarity">
    <text evidence="4 10">Belongs to the glycosyl hydrolase 13 family. GlgB subfamily.</text>
</comment>
<dbReference type="InterPro" id="IPR013780">
    <property type="entry name" value="Glyco_hydro_b"/>
</dbReference>
<dbReference type="PIRSF" id="PIRSF000463">
    <property type="entry name" value="GlgB"/>
    <property type="match status" value="1"/>
</dbReference>
<evidence type="ECO:0000256" key="3">
    <source>
        <dbReference type="ARBA" id="ARBA00004964"/>
    </source>
</evidence>
<organism evidence="13 14">
    <name type="scientific">Sulfobacillus benefaciens</name>
    <dbReference type="NCBI Taxonomy" id="453960"/>
    <lineage>
        <taxon>Bacteria</taxon>
        <taxon>Bacillati</taxon>
        <taxon>Bacillota</taxon>
        <taxon>Clostridia</taxon>
        <taxon>Eubacteriales</taxon>
        <taxon>Clostridiales Family XVII. Incertae Sedis</taxon>
        <taxon>Sulfobacillus</taxon>
    </lineage>
</organism>
<proteinExistence type="inferred from homology"/>
<dbReference type="UniPathway" id="UPA00164"/>
<dbReference type="CDD" id="cd02855">
    <property type="entry name" value="E_set_GBE_prok_N"/>
    <property type="match status" value="1"/>
</dbReference>
<comment type="subunit">
    <text evidence="10">Monomer.</text>
</comment>
<keyword evidence="5 10" id="KW-0321">Glycogen metabolism</keyword>
<name>A0A2T2XA36_9FIRM</name>
<feature type="active site" description="Nucleophile" evidence="10 11">
    <location>
        <position position="301"/>
    </location>
</feature>
<dbReference type="InterPro" id="IPR006407">
    <property type="entry name" value="GlgB"/>
</dbReference>
<evidence type="ECO:0000256" key="4">
    <source>
        <dbReference type="ARBA" id="ARBA00009000"/>
    </source>
</evidence>
<gene>
    <name evidence="10" type="primary">glgB</name>
    <name evidence="13" type="ORF">C7B46_16855</name>
</gene>
<dbReference type="NCBIfam" id="NF003811">
    <property type="entry name" value="PRK05402.1"/>
    <property type="match status" value="1"/>
</dbReference>
<dbReference type="PANTHER" id="PTHR43651">
    <property type="entry name" value="1,4-ALPHA-GLUCAN-BRANCHING ENZYME"/>
    <property type="match status" value="1"/>
</dbReference>
<keyword evidence="6 10" id="KW-0328">Glycosyltransferase</keyword>
<feature type="domain" description="Glycosyl hydrolase family 13 catalytic" evidence="12">
    <location>
        <begin position="145"/>
        <end position="520"/>
    </location>
</feature>
<dbReference type="InterPro" id="IPR044143">
    <property type="entry name" value="GlgB_N_E_set_prok"/>
</dbReference>
<dbReference type="GO" id="GO:0003844">
    <property type="term" value="F:1,4-alpha-glucan branching enzyme activity"/>
    <property type="evidence" value="ECO:0007669"/>
    <property type="project" value="UniProtKB-UniRule"/>
</dbReference>
<dbReference type="EC" id="2.4.1.18" evidence="10"/>
<evidence type="ECO:0000256" key="6">
    <source>
        <dbReference type="ARBA" id="ARBA00022676"/>
    </source>
</evidence>
<comment type="pathway">
    <text evidence="3 10">Glycan biosynthesis; glycogen biosynthesis.</text>
</comment>
<keyword evidence="7 10" id="KW-0808">Transferase</keyword>
<dbReference type="Gene3D" id="2.60.40.1180">
    <property type="entry name" value="Golgi alpha-mannosidase II"/>
    <property type="match status" value="1"/>
</dbReference>
<dbReference type="NCBIfam" id="TIGR01515">
    <property type="entry name" value="branching_enzym"/>
    <property type="match status" value="1"/>
</dbReference>
<dbReference type="InterPro" id="IPR013783">
    <property type="entry name" value="Ig-like_fold"/>
</dbReference>
<dbReference type="GO" id="GO:0004553">
    <property type="term" value="F:hydrolase activity, hydrolyzing O-glycosyl compounds"/>
    <property type="evidence" value="ECO:0007669"/>
    <property type="project" value="InterPro"/>
</dbReference>
<dbReference type="InterPro" id="IPR006048">
    <property type="entry name" value="A-amylase/branching_C"/>
</dbReference>
<dbReference type="InterPro" id="IPR004193">
    <property type="entry name" value="Glyco_hydro_13_N"/>
</dbReference>
<comment type="caution">
    <text evidence="13">The sequence shown here is derived from an EMBL/GenBank/DDBJ whole genome shotgun (WGS) entry which is preliminary data.</text>
</comment>
<keyword evidence="8 10" id="KW-0320">Glycogen biosynthesis</keyword>
<dbReference type="PANTHER" id="PTHR43651:SF3">
    <property type="entry name" value="1,4-ALPHA-GLUCAN-BRANCHING ENZYME"/>
    <property type="match status" value="1"/>
</dbReference>
<dbReference type="Pfam" id="PF02922">
    <property type="entry name" value="CBM_48"/>
    <property type="match status" value="1"/>
</dbReference>
<dbReference type="InterPro" id="IPR017853">
    <property type="entry name" value="GH"/>
</dbReference>
<feature type="active site" description="Proton donor" evidence="10 11">
    <location>
        <position position="354"/>
    </location>
</feature>
<dbReference type="Pfam" id="PF00128">
    <property type="entry name" value="Alpha-amylase"/>
    <property type="match status" value="2"/>
</dbReference>
<comment type="catalytic activity">
    <reaction evidence="1 10">
        <text>Transfers a segment of a (1-&gt;4)-alpha-D-glucan chain to a primary hydroxy group in a similar glucan chain.</text>
        <dbReference type="EC" id="2.4.1.18"/>
    </reaction>
</comment>
<dbReference type="InterPro" id="IPR006047">
    <property type="entry name" value="GH13_cat_dom"/>
</dbReference>
<dbReference type="HAMAP" id="MF_00685">
    <property type="entry name" value="GlgB"/>
    <property type="match status" value="1"/>
</dbReference>
<evidence type="ECO:0000313" key="13">
    <source>
        <dbReference type="EMBL" id="PSR31381.1"/>
    </source>
</evidence>
<dbReference type="SMART" id="SM00642">
    <property type="entry name" value="Aamy"/>
    <property type="match status" value="1"/>
</dbReference>
<dbReference type="InterPro" id="IPR037439">
    <property type="entry name" value="Branching_enzy"/>
</dbReference>
<dbReference type="CDD" id="cd11322">
    <property type="entry name" value="AmyAc_Glg_BE"/>
    <property type="match status" value="1"/>
</dbReference>
<dbReference type="EMBL" id="PXYW01000064">
    <property type="protein sequence ID" value="PSR31381.1"/>
    <property type="molecule type" value="Genomic_DNA"/>
</dbReference>
<reference evidence="13 14" key="1">
    <citation type="journal article" date="2014" name="BMC Genomics">
        <title>Comparison of environmental and isolate Sulfobacillus genomes reveals diverse carbon, sulfur, nitrogen, and hydrogen metabolisms.</title>
        <authorList>
            <person name="Justice N.B."/>
            <person name="Norman A."/>
            <person name="Brown C.T."/>
            <person name="Singh A."/>
            <person name="Thomas B.C."/>
            <person name="Banfield J.F."/>
        </authorList>
    </citation>
    <scope>NUCLEOTIDE SEQUENCE [LARGE SCALE GENOMIC DNA]</scope>
    <source>
        <strain evidence="13">AMDSBA4</strain>
    </source>
</reference>
<dbReference type="GO" id="GO:0005978">
    <property type="term" value="P:glycogen biosynthetic process"/>
    <property type="evidence" value="ECO:0007669"/>
    <property type="project" value="UniProtKB-UniRule"/>
</dbReference>
<accession>A0A2T2XA36</accession>
<sequence length="629" mass="72673">MTSLLYPDDLHWFNEGTHRRLYRKFGAHMTDTGVHFAVWAPNAEKVSVIGEFNGWKSDYHGLERDFASGVWRGVVPEAQIGMGYKFRIQGRHGERLPDKADPVGFFHETTVAPASRIWDLSYTWHDHLWMRQRSDGIGKPVSIYEMHLGSWRRQGERALGYRAMADFLCTYLVDLGYTHVEFMPILEHPFTGSWGYQVTGYFAPASRWGTPQDLMYLIDQLHQSGIGVILDWVPSHFATDAHGLGVFDGTHLYEHAHPWQGIHPQWQSYVFNYGRHEVVSFLLSSAMFWFDRYHVDGLRVDAVTSMLYRNFGRPAHEWIPNLEGGVEDKEAIAFLSDLNRAIREEYPQSMVFAEESSAWPGVTHPTNQGGLGFTFKWDMGWMHDTLEYFETDPLYRKYRHGLLTFRPLYMDHEQFVLPLSHDEVVHLKKSLIDKMPGWTGQKLAQLRMLLAWQIATPGKKLLFMGGEIGQWREWDPDRELDWGVLGDAGHREIQDWVRQLNHFYTNQSALYDRDNHAGFRWVDWQDANHSILSFLRLGNRERDMVLVVANFTPVTRYGYRIGVPNHGIWRAVLDSDAKEFNGSGLRDGETVSEPIAWQGQPFSIVQTLPGLSIAFYQCQSSDAIEPKVD</sequence>
<dbReference type="SUPFAM" id="SSF51011">
    <property type="entry name" value="Glycosyl hydrolase domain"/>
    <property type="match status" value="1"/>
</dbReference>
<evidence type="ECO:0000256" key="10">
    <source>
        <dbReference type="HAMAP-Rule" id="MF_00685"/>
    </source>
</evidence>
<evidence type="ECO:0000259" key="12">
    <source>
        <dbReference type="SMART" id="SM00642"/>
    </source>
</evidence>
<dbReference type="NCBIfam" id="NF008967">
    <property type="entry name" value="PRK12313.1"/>
    <property type="match status" value="1"/>
</dbReference>
<evidence type="ECO:0000256" key="11">
    <source>
        <dbReference type="PIRSR" id="PIRSR000463-1"/>
    </source>
</evidence>
<dbReference type="Proteomes" id="UP000242972">
    <property type="component" value="Unassembled WGS sequence"/>
</dbReference>
<dbReference type="GO" id="GO:0005829">
    <property type="term" value="C:cytosol"/>
    <property type="evidence" value="ECO:0007669"/>
    <property type="project" value="TreeGrafter"/>
</dbReference>
<keyword evidence="9 10" id="KW-0119">Carbohydrate metabolism</keyword>
<evidence type="ECO:0000256" key="2">
    <source>
        <dbReference type="ARBA" id="ARBA00002953"/>
    </source>
</evidence>